<dbReference type="NCBIfam" id="TIGR00290">
    <property type="entry name" value="MJ0570_dom"/>
    <property type="match status" value="1"/>
</dbReference>
<evidence type="ECO:0000256" key="4">
    <source>
        <dbReference type="ARBA" id="ARBA00031552"/>
    </source>
</evidence>
<dbReference type="InterPro" id="IPR014729">
    <property type="entry name" value="Rossmann-like_a/b/a_fold"/>
</dbReference>
<gene>
    <name evidence="8" type="ORF">LTR16_003875</name>
</gene>
<protein>
    <recommendedName>
        <fullName evidence="2">Diphthine--ammonia ligase</fullName>
        <ecNumber evidence="1">6.3.1.14</ecNumber>
    </recommendedName>
    <alternativeName>
        <fullName evidence="3">Diphthamide synthase</fullName>
    </alternativeName>
    <alternativeName>
        <fullName evidence="4">Diphthamide synthetase</fullName>
    </alternativeName>
</protein>
<evidence type="ECO:0000256" key="1">
    <source>
        <dbReference type="ARBA" id="ARBA00012089"/>
    </source>
</evidence>
<comment type="catalytic activity">
    <reaction evidence="5">
        <text>diphthine-[translation elongation factor 2] + NH4(+) + ATP = diphthamide-[translation elongation factor 2] + AMP + diphosphate + H(+)</text>
        <dbReference type="Rhea" id="RHEA:19753"/>
        <dbReference type="Rhea" id="RHEA-COMP:10172"/>
        <dbReference type="Rhea" id="RHEA-COMP:10174"/>
        <dbReference type="ChEBI" id="CHEBI:15378"/>
        <dbReference type="ChEBI" id="CHEBI:16692"/>
        <dbReference type="ChEBI" id="CHEBI:28938"/>
        <dbReference type="ChEBI" id="CHEBI:30616"/>
        <dbReference type="ChEBI" id="CHEBI:33019"/>
        <dbReference type="ChEBI" id="CHEBI:82696"/>
        <dbReference type="ChEBI" id="CHEBI:456215"/>
        <dbReference type="EC" id="6.3.1.14"/>
    </reaction>
</comment>
<dbReference type="Gene3D" id="3.30.1330.40">
    <property type="entry name" value="RutC-like"/>
    <property type="match status" value="1"/>
</dbReference>
<evidence type="ECO:0000313" key="9">
    <source>
        <dbReference type="Proteomes" id="UP001357485"/>
    </source>
</evidence>
<feature type="region of interest" description="Disordered" evidence="6">
    <location>
        <begin position="531"/>
        <end position="554"/>
    </location>
</feature>
<reference evidence="8 9" key="1">
    <citation type="submission" date="2023-08" db="EMBL/GenBank/DDBJ databases">
        <title>Black Yeasts Isolated from many extreme environments.</title>
        <authorList>
            <person name="Coleine C."/>
            <person name="Stajich J.E."/>
            <person name="Selbmann L."/>
        </authorList>
    </citation>
    <scope>NUCLEOTIDE SEQUENCE [LARGE SCALE GENOMIC DNA]</scope>
    <source>
        <strain evidence="8 9">CCFEE 536</strain>
    </source>
</reference>
<feature type="domain" description="Diphthamide synthase" evidence="7">
    <location>
        <begin position="105"/>
        <end position="253"/>
    </location>
</feature>
<dbReference type="SUPFAM" id="SSF55298">
    <property type="entry name" value="YjgF-like"/>
    <property type="match status" value="1"/>
</dbReference>
<dbReference type="PANTHER" id="PTHR12196:SF2">
    <property type="entry name" value="DIPHTHINE--AMMONIA LIGASE"/>
    <property type="match status" value="1"/>
</dbReference>
<evidence type="ECO:0000259" key="7">
    <source>
        <dbReference type="Pfam" id="PF01902"/>
    </source>
</evidence>
<comment type="caution">
    <text evidence="8">The sequence shown here is derived from an EMBL/GenBank/DDBJ whole genome shotgun (WGS) entry which is preliminary data.</text>
</comment>
<sequence>MAPTQLHVIALMSGGKDSFFSILHCLVHGHRIVALANLHPPPDAESEDIDSYMYQTVGHTVVPLYGEALDIPLYRQMILGSAVNTNKSYSPAPVRSGSTKECPDETESLVPLLQNILSEHPEANAISTGAILSDYQRTRVESVALRFGLAPLSYLWQFPYLPPYTQTSLLEDMVAIGQDSRIIKVASGGLDASFLWGNVADWRTVRKLVKAMGRFGGNEGGAVLGEGGEFETLTINGPDVLWKGRIVVEETVVTNGEGGTAALSVTKARVELKPVTEDSKALQKLRIPKLLDEEFEQLLVELPQTGSHIGTSTEQTKPRRCLHVQSRSYWAPANIGPYSQAITIALEATSPDPSESREMVFVAGQIPLVPASMEIVSASDFRMQTTLSLQHLWRIGRAMSVDYWTAGIAFITASCLGEAKDKATTAVRAWNKAHEQRAIEELDDDVDVWDRDYGPHRSHVRGPRDTEKSHRRLLPSVKVGTAPPCFIVHVDGLPRGAQIEWQSLGLSGCHPSQIAFEMIEVITAKLERRSQYAKSTPHTTEVPKSKASCKSKEL</sequence>
<dbReference type="CDD" id="cd01994">
    <property type="entry name" value="AANH_PF0828-like"/>
    <property type="match status" value="1"/>
</dbReference>
<dbReference type="InterPro" id="IPR002761">
    <property type="entry name" value="Diphthami_syn_dom"/>
</dbReference>
<evidence type="ECO:0000256" key="3">
    <source>
        <dbReference type="ARBA" id="ARBA00029814"/>
    </source>
</evidence>
<keyword evidence="9" id="KW-1185">Reference proteome</keyword>
<name>A0ABR0KS69_9PEZI</name>
<dbReference type="Pfam" id="PF01902">
    <property type="entry name" value="Diphthami_syn_2"/>
    <property type="match status" value="1"/>
</dbReference>
<evidence type="ECO:0000256" key="6">
    <source>
        <dbReference type="SAM" id="MobiDB-lite"/>
    </source>
</evidence>
<dbReference type="Gene3D" id="3.90.1490.10">
    <property type="entry name" value="putative n-type atp pyrophosphatase, domain 2"/>
    <property type="match status" value="1"/>
</dbReference>
<evidence type="ECO:0000256" key="5">
    <source>
        <dbReference type="ARBA" id="ARBA00048108"/>
    </source>
</evidence>
<dbReference type="EMBL" id="JAVRRA010025072">
    <property type="protein sequence ID" value="KAK5123048.1"/>
    <property type="molecule type" value="Genomic_DNA"/>
</dbReference>
<evidence type="ECO:0000313" key="8">
    <source>
        <dbReference type="EMBL" id="KAK5123048.1"/>
    </source>
</evidence>
<dbReference type="InterPro" id="IPR030662">
    <property type="entry name" value="DPH6/MJ0570"/>
</dbReference>
<dbReference type="PANTHER" id="PTHR12196">
    <property type="entry name" value="DOMAIN OF UNKNOWN FUNCTION 71 DUF71 -CONTAINING PROTEIN"/>
    <property type="match status" value="1"/>
</dbReference>
<accession>A0ABR0KS69</accession>
<dbReference type="SUPFAM" id="SSF52402">
    <property type="entry name" value="Adenine nucleotide alpha hydrolases-like"/>
    <property type="match status" value="1"/>
</dbReference>
<dbReference type="EC" id="6.3.1.14" evidence="1"/>
<organism evidence="8 9">
    <name type="scientific">Cryomyces antarcticus</name>
    <dbReference type="NCBI Taxonomy" id="329879"/>
    <lineage>
        <taxon>Eukaryota</taxon>
        <taxon>Fungi</taxon>
        <taxon>Dikarya</taxon>
        <taxon>Ascomycota</taxon>
        <taxon>Pezizomycotina</taxon>
        <taxon>Dothideomycetes</taxon>
        <taxon>Dothideomycetes incertae sedis</taxon>
        <taxon>Cryomyces</taxon>
    </lineage>
</organism>
<dbReference type="InterPro" id="IPR035959">
    <property type="entry name" value="RutC-like_sf"/>
</dbReference>
<dbReference type="CDD" id="cd06156">
    <property type="entry name" value="eu_AANH_C_2"/>
    <property type="match status" value="1"/>
</dbReference>
<dbReference type="Gene3D" id="3.40.50.620">
    <property type="entry name" value="HUPs"/>
    <property type="match status" value="1"/>
</dbReference>
<proteinExistence type="predicted"/>
<evidence type="ECO:0000256" key="2">
    <source>
        <dbReference type="ARBA" id="ARBA00018426"/>
    </source>
</evidence>
<dbReference type="Proteomes" id="UP001357485">
    <property type="component" value="Unassembled WGS sequence"/>
</dbReference>